<evidence type="ECO:0000313" key="1">
    <source>
        <dbReference type="EMBL" id="MBW89387.1"/>
    </source>
</evidence>
<dbReference type="EMBL" id="GGEC01008905">
    <property type="protein sequence ID" value="MBW89388.1"/>
    <property type="molecule type" value="Transcribed_RNA"/>
</dbReference>
<sequence>MITKFIRADDSWIEDTEGRRVDLI</sequence>
<dbReference type="EMBL" id="GGEC01008904">
    <property type="protein sequence ID" value="MBW89387.1"/>
    <property type="molecule type" value="Transcribed_RNA"/>
</dbReference>
<name>A0A2P2J7L1_RHIMU</name>
<accession>A0A2P2J7L1</accession>
<protein>
    <submittedName>
        <fullName evidence="1">Uncharacterized protein</fullName>
    </submittedName>
</protein>
<reference evidence="1" key="1">
    <citation type="submission" date="2018-02" db="EMBL/GenBank/DDBJ databases">
        <title>Rhizophora mucronata_Transcriptome.</title>
        <authorList>
            <person name="Meera S.P."/>
            <person name="Sreeshan A."/>
            <person name="Augustine A."/>
        </authorList>
    </citation>
    <scope>NUCLEOTIDE SEQUENCE</scope>
    <source>
        <tissue evidence="1">Leaf</tissue>
    </source>
</reference>
<dbReference type="AlphaFoldDB" id="A0A2P2J7L1"/>
<proteinExistence type="predicted"/>
<organism evidence="1">
    <name type="scientific">Rhizophora mucronata</name>
    <name type="common">Asiatic mangrove</name>
    <dbReference type="NCBI Taxonomy" id="61149"/>
    <lineage>
        <taxon>Eukaryota</taxon>
        <taxon>Viridiplantae</taxon>
        <taxon>Streptophyta</taxon>
        <taxon>Embryophyta</taxon>
        <taxon>Tracheophyta</taxon>
        <taxon>Spermatophyta</taxon>
        <taxon>Magnoliopsida</taxon>
        <taxon>eudicotyledons</taxon>
        <taxon>Gunneridae</taxon>
        <taxon>Pentapetalae</taxon>
        <taxon>rosids</taxon>
        <taxon>fabids</taxon>
        <taxon>Malpighiales</taxon>
        <taxon>Rhizophoraceae</taxon>
        <taxon>Rhizophora</taxon>
    </lineage>
</organism>